<gene>
    <name evidence="3" type="primary">purU</name>
    <name evidence="6" type="ORF">BLA15945_06022</name>
</gene>
<sequence>MLTPSEARSPDEAAATVEPVSVASVEYVLAASCPAQRGMIHRMSSLLADLGGHVLDSAQYSDPSSQRLFMRIVFAVDDGGATATALRAGIGLLDHGADLQWQLFAARQRPRVLLMASRLGHCLNDLLFRHASGTLPVEVCGVVSNHRDLARLVDGYNLPFHHFPLPAHASADERAAQERGILALVAAHDIELVVLARYMQILSAGFCEALNGRIINIHHSFLPSFKGAQPYGQAHARGVKLIGATAHFVTRDLDEGPIIEQDVARIDHAMSPEALATVGGDAECVVLARAVKWFAERRVLLNGNKTVVFR</sequence>
<dbReference type="CDD" id="cd04875">
    <property type="entry name" value="ACT_F4HF-DF"/>
    <property type="match status" value="1"/>
</dbReference>
<dbReference type="AlphaFoldDB" id="A0A6P2QTR8"/>
<dbReference type="CDD" id="cd08648">
    <property type="entry name" value="FMT_core_Formyl-FH4-Hydrolase_C"/>
    <property type="match status" value="1"/>
</dbReference>
<comment type="function">
    <text evidence="3">Catalyzes the hydrolysis of 10-formyltetrahydrofolate (formyl-FH4) to formate and tetrahydrofolate (FH4).</text>
</comment>
<protein>
    <recommendedName>
        <fullName evidence="3 4">Formyltetrahydrofolate deformylase</fullName>
        <ecNumber evidence="3 4">3.5.1.10</ecNumber>
    </recommendedName>
    <alternativeName>
        <fullName evidence="3">Formyl-FH(4) hydrolase</fullName>
    </alternativeName>
</protein>
<name>A0A6P2QTR8_BURL3</name>
<dbReference type="GO" id="GO:0006189">
    <property type="term" value="P:'de novo' IMP biosynthetic process"/>
    <property type="evidence" value="ECO:0007669"/>
    <property type="project" value="UniProtKB-UniRule"/>
</dbReference>
<dbReference type="InterPro" id="IPR045865">
    <property type="entry name" value="ACT-like_dom_sf"/>
</dbReference>
<dbReference type="InterPro" id="IPR036477">
    <property type="entry name" value="Formyl_transf_N_sf"/>
</dbReference>
<reference evidence="6 7" key="1">
    <citation type="submission" date="2019-09" db="EMBL/GenBank/DDBJ databases">
        <authorList>
            <person name="Depoorter E."/>
        </authorList>
    </citation>
    <scope>NUCLEOTIDE SEQUENCE [LARGE SCALE GENOMIC DNA]</scope>
    <source>
        <strain evidence="6">R-15945</strain>
    </source>
</reference>
<dbReference type="UniPathway" id="UPA00074">
    <property type="reaction ID" value="UER00170"/>
</dbReference>
<dbReference type="PANTHER" id="PTHR42706">
    <property type="entry name" value="FORMYLTETRAHYDROFOLATE DEFORMYLASE"/>
    <property type="match status" value="1"/>
</dbReference>
<dbReference type="NCBIfam" id="NF004684">
    <property type="entry name" value="PRK06027.1"/>
    <property type="match status" value="1"/>
</dbReference>
<evidence type="ECO:0000259" key="5">
    <source>
        <dbReference type="Pfam" id="PF00551"/>
    </source>
</evidence>
<dbReference type="GO" id="GO:0006730">
    <property type="term" value="P:one-carbon metabolic process"/>
    <property type="evidence" value="ECO:0007669"/>
    <property type="project" value="UniProtKB-KW"/>
</dbReference>
<dbReference type="EMBL" id="CABVPU010000030">
    <property type="protein sequence ID" value="VWC23218.1"/>
    <property type="molecule type" value="Genomic_DNA"/>
</dbReference>
<comment type="pathway">
    <text evidence="3">Purine metabolism; IMP biosynthesis via de novo pathway; formate from 10-formyl-5,6,7,8-tetrahydrofolate: step 1/1.</text>
</comment>
<dbReference type="InterPro" id="IPR044074">
    <property type="entry name" value="PurU_ACT"/>
</dbReference>
<feature type="domain" description="Formyl transferase N-terminal" evidence="5">
    <location>
        <begin position="111"/>
        <end position="290"/>
    </location>
</feature>
<evidence type="ECO:0000313" key="6">
    <source>
        <dbReference type="EMBL" id="VWC23218.1"/>
    </source>
</evidence>
<dbReference type="PIRSF" id="PIRSF036480">
    <property type="entry name" value="FormyFH4_hydr"/>
    <property type="match status" value="1"/>
</dbReference>
<keyword evidence="3" id="KW-0658">Purine biosynthesis</keyword>
<dbReference type="Gene3D" id="3.40.50.170">
    <property type="entry name" value="Formyl transferase, N-terminal domain"/>
    <property type="match status" value="1"/>
</dbReference>
<dbReference type="SUPFAM" id="SSF53328">
    <property type="entry name" value="Formyltransferase"/>
    <property type="match status" value="1"/>
</dbReference>
<accession>A0A6P2QTR8</accession>
<organism evidence="6 7">
    <name type="scientific">Burkholderia lata (strain ATCC 17760 / DSM 23089 / LMG 22485 / NCIMB 9086 / R18194 / 383)</name>
    <dbReference type="NCBI Taxonomy" id="482957"/>
    <lineage>
        <taxon>Bacteria</taxon>
        <taxon>Pseudomonadati</taxon>
        <taxon>Pseudomonadota</taxon>
        <taxon>Betaproteobacteria</taxon>
        <taxon>Burkholderiales</taxon>
        <taxon>Burkholderiaceae</taxon>
        <taxon>Burkholderia</taxon>
        <taxon>Burkholderia cepacia complex</taxon>
    </lineage>
</organism>
<feature type="active site" evidence="3">
    <location>
        <position position="254"/>
    </location>
</feature>
<proteinExistence type="inferred from homology"/>
<dbReference type="NCBIfam" id="TIGR00655">
    <property type="entry name" value="PurU"/>
    <property type="match status" value="1"/>
</dbReference>
<dbReference type="SUPFAM" id="SSF55021">
    <property type="entry name" value="ACT-like"/>
    <property type="match status" value="1"/>
</dbReference>
<dbReference type="EC" id="3.5.1.10" evidence="3 4"/>
<dbReference type="InterPro" id="IPR002376">
    <property type="entry name" value="Formyl_transf_N"/>
</dbReference>
<dbReference type="Proteomes" id="UP000494174">
    <property type="component" value="Unassembled WGS sequence"/>
</dbReference>
<evidence type="ECO:0000256" key="1">
    <source>
        <dbReference type="ARBA" id="ARBA00022563"/>
    </source>
</evidence>
<dbReference type="HAMAP" id="MF_01927">
    <property type="entry name" value="PurU"/>
    <property type="match status" value="1"/>
</dbReference>
<dbReference type="InterPro" id="IPR041729">
    <property type="entry name" value="Formyl-FH4-Hydrolase_C"/>
</dbReference>
<evidence type="ECO:0000256" key="3">
    <source>
        <dbReference type="HAMAP-Rule" id="MF_01927"/>
    </source>
</evidence>
<comment type="catalytic activity">
    <reaction evidence="3">
        <text>(6R)-10-formyltetrahydrofolate + H2O = (6S)-5,6,7,8-tetrahydrofolate + formate + H(+)</text>
        <dbReference type="Rhea" id="RHEA:19833"/>
        <dbReference type="ChEBI" id="CHEBI:15377"/>
        <dbReference type="ChEBI" id="CHEBI:15378"/>
        <dbReference type="ChEBI" id="CHEBI:15740"/>
        <dbReference type="ChEBI" id="CHEBI:57453"/>
        <dbReference type="ChEBI" id="CHEBI:195366"/>
        <dbReference type="EC" id="3.5.1.10"/>
    </reaction>
</comment>
<keyword evidence="1 3" id="KW-0554">One-carbon metabolism</keyword>
<evidence type="ECO:0000313" key="7">
    <source>
        <dbReference type="Proteomes" id="UP000494174"/>
    </source>
</evidence>
<dbReference type="Pfam" id="PF00551">
    <property type="entry name" value="Formyl_trans_N"/>
    <property type="match status" value="1"/>
</dbReference>
<dbReference type="PRINTS" id="PR01575">
    <property type="entry name" value="FFH4HYDRLASE"/>
</dbReference>
<dbReference type="InterPro" id="IPR004810">
    <property type="entry name" value="PurU"/>
</dbReference>
<dbReference type="Gene3D" id="3.30.70.260">
    <property type="match status" value="1"/>
</dbReference>
<dbReference type="PANTHER" id="PTHR42706:SF1">
    <property type="entry name" value="FORMYLTETRAHYDROFOLATE DEFORMYLASE 2, MITOCHONDRIAL"/>
    <property type="match status" value="1"/>
</dbReference>
<dbReference type="GO" id="GO:0008864">
    <property type="term" value="F:formyltetrahydrofolate deformylase activity"/>
    <property type="evidence" value="ECO:0007669"/>
    <property type="project" value="UniProtKB-UniRule"/>
</dbReference>
<comment type="similarity">
    <text evidence="3">Belongs to the PurU family.</text>
</comment>
<evidence type="ECO:0000256" key="2">
    <source>
        <dbReference type="ARBA" id="ARBA00022801"/>
    </source>
</evidence>
<keyword evidence="2 3" id="KW-0378">Hydrolase</keyword>
<evidence type="ECO:0000256" key="4">
    <source>
        <dbReference type="NCBIfam" id="TIGR00655"/>
    </source>
</evidence>